<evidence type="ECO:0000313" key="2">
    <source>
        <dbReference type="Proteomes" id="UP000317716"/>
    </source>
</evidence>
<gene>
    <name evidence="1" type="ORF">E6K72_09170</name>
</gene>
<sequence length="111" mass="12580">MTEATLLELHDLDLQLAEAREAAHVGKLKKLGFEPGERLSLERLRARLLAGVERRWVQHYERALQRYGRGLVAMRERVCLGCFVTLPTSASPGVGESLTLCESCGRILYWR</sequence>
<dbReference type="Gene3D" id="1.10.287.1490">
    <property type="match status" value="1"/>
</dbReference>
<organism evidence="1 2">
    <name type="scientific">Eiseniibacteriota bacterium</name>
    <dbReference type="NCBI Taxonomy" id="2212470"/>
    <lineage>
        <taxon>Bacteria</taxon>
        <taxon>Candidatus Eiseniibacteriota</taxon>
    </lineage>
</organism>
<accession>A0A538SM25</accession>
<reference evidence="1 2" key="1">
    <citation type="journal article" date="2019" name="Nat. Microbiol.">
        <title>Mediterranean grassland soil C-N compound turnover is dependent on rainfall and depth, and is mediated by genomically divergent microorganisms.</title>
        <authorList>
            <person name="Diamond S."/>
            <person name="Andeer P.F."/>
            <person name="Li Z."/>
            <person name="Crits-Christoph A."/>
            <person name="Burstein D."/>
            <person name="Anantharaman K."/>
            <person name="Lane K.R."/>
            <person name="Thomas B.C."/>
            <person name="Pan C."/>
            <person name="Northen T.R."/>
            <person name="Banfield J.F."/>
        </authorList>
    </citation>
    <scope>NUCLEOTIDE SEQUENCE [LARGE SCALE GENOMIC DNA]</scope>
    <source>
        <strain evidence="1">WS_2</strain>
    </source>
</reference>
<comment type="caution">
    <text evidence="1">The sequence shown here is derived from an EMBL/GenBank/DDBJ whole genome shotgun (WGS) entry which is preliminary data.</text>
</comment>
<evidence type="ECO:0000313" key="1">
    <source>
        <dbReference type="EMBL" id="TMQ52428.1"/>
    </source>
</evidence>
<protein>
    <recommendedName>
        <fullName evidence="3">C4-type zinc ribbon domain-containing protein</fullName>
    </recommendedName>
</protein>
<dbReference type="AlphaFoldDB" id="A0A538SM25"/>
<evidence type="ECO:0008006" key="3">
    <source>
        <dbReference type="Google" id="ProtNLM"/>
    </source>
</evidence>
<dbReference type="Proteomes" id="UP000317716">
    <property type="component" value="Unassembled WGS sequence"/>
</dbReference>
<dbReference type="EMBL" id="VBOS01000322">
    <property type="protein sequence ID" value="TMQ52428.1"/>
    <property type="molecule type" value="Genomic_DNA"/>
</dbReference>
<proteinExistence type="predicted"/>
<name>A0A538SM25_UNCEI</name>